<dbReference type="InterPro" id="IPR046348">
    <property type="entry name" value="SIS_dom_sf"/>
</dbReference>
<reference evidence="5 6" key="1">
    <citation type="submission" date="2015-09" db="EMBL/GenBank/DDBJ databases">
        <title>Genome sequencing project for genomic taxonomy and phylogenomics of Bacillus-like bacteria.</title>
        <authorList>
            <person name="Liu B."/>
            <person name="Wang J."/>
            <person name="Zhu Y."/>
            <person name="Liu G."/>
            <person name="Chen Q."/>
            <person name="Chen Z."/>
            <person name="Lan J."/>
            <person name="Che J."/>
            <person name="Ge C."/>
            <person name="Shi H."/>
            <person name="Pan Z."/>
            <person name="Liu X."/>
        </authorList>
    </citation>
    <scope>NUCLEOTIDE SEQUENCE [LARGE SCALE GENOMIC DNA]</scope>
    <source>
        <strain evidence="5 6">DSM 19153</strain>
    </source>
</reference>
<dbReference type="InterPro" id="IPR000281">
    <property type="entry name" value="HTH_RpiR"/>
</dbReference>
<name>A0A9D5DM49_9BACI</name>
<dbReference type="PROSITE" id="PS51071">
    <property type="entry name" value="HTH_RPIR"/>
    <property type="match status" value="1"/>
</dbReference>
<dbReference type="SUPFAM" id="SSF46689">
    <property type="entry name" value="Homeodomain-like"/>
    <property type="match status" value="1"/>
</dbReference>
<dbReference type="CDD" id="cd05013">
    <property type="entry name" value="SIS_RpiR"/>
    <property type="match status" value="1"/>
</dbReference>
<dbReference type="GO" id="GO:1901135">
    <property type="term" value="P:carbohydrate derivative metabolic process"/>
    <property type="evidence" value="ECO:0007669"/>
    <property type="project" value="InterPro"/>
</dbReference>
<dbReference type="InterPro" id="IPR035472">
    <property type="entry name" value="RpiR-like_SIS"/>
</dbReference>
<evidence type="ECO:0000313" key="6">
    <source>
        <dbReference type="Proteomes" id="UP000051061"/>
    </source>
</evidence>
<organism evidence="5 6">
    <name type="scientific">Alkalicoccobacillus plakortidis</name>
    <dbReference type="NCBI Taxonomy" id="444060"/>
    <lineage>
        <taxon>Bacteria</taxon>
        <taxon>Bacillati</taxon>
        <taxon>Bacillota</taxon>
        <taxon>Bacilli</taxon>
        <taxon>Bacillales</taxon>
        <taxon>Bacillaceae</taxon>
        <taxon>Alkalicoccobacillus</taxon>
    </lineage>
</organism>
<dbReference type="InterPro" id="IPR036388">
    <property type="entry name" value="WH-like_DNA-bd_sf"/>
</dbReference>
<dbReference type="PANTHER" id="PTHR30514:SF18">
    <property type="entry name" value="RPIR-FAMILY TRANSCRIPTIONAL REGULATOR"/>
    <property type="match status" value="1"/>
</dbReference>
<dbReference type="InterPro" id="IPR047640">
    <property type="entry name" value="RpiR-like"/>
</dbReference>
<dbReference type="Pfam" id="PF01380">
    <property type="entry name" value="SIS"/>
    <property type="match status" value="1"/>
</dbReference>
<dbReference type="PANTHER" id="PTHR30514">
    <property type="entry name" value="GLUCOKINASE"/>
    <property type="match status" value="1"/>
</dbReference>
<evidence type="ECO:0000313" key="5">
    <source>
        <dbReference type="EMBL" id="KQL56501.1"/>
    </source>
</evidence>
<keyword evidence="6" id="KW-1185">Reference proteome</keyword>
<keyword evidence="1" id="KW-0805">Transcription regulation</keyword>
<dbReference type="AlphaFoldDB" id="A0A9D5DM49"/>
<dbReference type="GO" id="GO:0003677">
    <property type="term" value="F:DNA binding"/>
    <property type="evidence" value="ECO:0007669"/>
    <property type="project" value="UniProtKB-KW"/>
</dbReference>
<dbReference type="GO" id="GO:0003700">
    <property type="term" value="F:DNA-binding transcription factor activity"/>
    <property type="evidence" value="ECO:0007669"/>
    <property type="project" value="InterPro"/>
</dbReference>
<comment type="caution">
    <text evidence="5">The sequence shown here is derived from an EMBL/GenBank/DDBJ whole genome shotgun (WGS) entry which is preliminary data.</text>
</comment>
<dbReference type="Gene3D" id="1.10.10.10">
    <property type="entry name" value="Winged helix-like DNA-binding domain superfamily/Winged helix DNA-binding domain"/>
    <property type="match status" value="1"/>
</dbReference>
<dbReference type="EMBL" id="LJJD01000027">
    <property type="protein sequence ID" value="KQL56501.1"/>
    <property type="molecule type" value="Genomic_DNA"/>
</dbReference>
<evidence type="ECO:0000259" key="4">
    <source>
        <dbReference type="PROSITE" id="PS51071"/>
    </source>
</evidence>
<evidence type="ECO:0000256" key="1">
    <source>
        <dbReference type="ARBA" id="ARBA00023015"/>
    </source>
</evidence>
<dbReference type="Gene3D" id="3.40.50.10490">
    <property type="entry name" value="Glucose-6-phosphate isomerase like protein, domain 1"/>
    <property type="match status" value="1"/>
</dbReference>
<dbReference type="InterPro" id="IPR001347">
    <property type="entry name" value="SIS_dom"/>
</dbReference>
<dbReference type="InterPro" id="IPR009057">
    <property type="entry name" value="Homeodomain-like_sf"/>
</dbReference>
<proteinExistence type="predicted"/>
<dbReference type="GO" id="GO:0097367">
    <property type="term" value="F:carbohydrate derivative binding"/>
    <property type="evidence" value="ECO:0007669"/>
    <property type="project" value="InterPro"/>
</dbReference>
<dbReference type="SUPFAM" id="SSF53697">
    <property type="entry name" value="SIS domain"/>
    <property type="match status" value="1"/>
</dbReference>
<keyword evidence="2" id="KW-0238">DNA-binding</keyword>
<gene>
    <name evidence="5" type="ORF">AN965_12255</name>
</gene>
<evidence type="ECO:0000256" key="2">
    <source>
        <dbReference type="ARBA" id="ARBA00023125"/>
    </source>
</evidence>
<dbReference type="Proteomes" id="UP000051061">
    <property type="component" value="Unassembled WGS sequence"/>
</dbReference>
<feature type="domain" description="HTH rpiR-type" evidence="4">
    <location>
        <begin position="2"/>
        <end position="78"/>
    </location>
</feature>
<keyword evidence="3" id="KW-0804">Transcription</keyword>
<dbReference type="Pfam" id="PF01418">
    <property type="entry name" value="HTH_6"/>
    <property type="match status" value="1"/>
</dbReference>
<sequence length="286" mass="32227">MKNPLDRLKENISSLPRSQKLVVDFILSHYNDVGFMTVEELSKEVGTSTTTVMRLMSSVGFSGYSEFQKNLQLLLKEESTPHTRLEKNLTTFSQNERWLNHYDLQLAQIQQANQINMETNLSQVESLIKKATNVFCTSVRSGLPVAQYLSHNLNRMFGNTKLTLADSSDWVDDVISFSKEDVLIVVSFARYGARLMHYADQAKKNGASVVVITDKFSSPLLAYADAHLICPAESISSHNSVVSSFFLVDYLISALALSDSERVKQRLSEVNNVLTSMNYHIEKKNN</sequence>
<accession>A0A9D5DM49</accession>
<evidence type="ECO:0000256" key="3">
    <source>
        <dbReference type="ARBA" id="ARBA00023163"/>
    </source>
</evidence>
<protein>
    <submittedName>
        <fullName evidence="5">Transcriptional regulator</fullName>
    </submittedName>
</protein>